<feature type="domain" description="DUF2062" evidence="2">
    <location>
        <begin position="7"/>
        <end position="140"/>
    </location>
</feature>
<dbReference type="Proteomes" id="UP001481413">
    <property type="component" value="Unassembled WGS sequence"/>
</dbReference>
<evidence type="ECO:0000313" key="3">
    <source>
        <dbReference type="EMBL" id="GAA6144067.1"/>
    </source>
</evidence>
<feature type="transmembrane region" description="Helical" evidence="1">
    <location>
        <begin position="53"/>
        <end position="72"/>
    </location>
</feature>
<proteinExistence type="predicted"/>
<dbReference type="RefSeq" id="WP_353293015.1">
    <property type="nucleotide sequence ID" value="NZ_BAABWH010000001.1"/>
</dbReference>
<feature type="transmembrane region" description="Helical" evidence="1">
    <location>
        <begin position="111"/>
        <end position="134"/>
    </location>
</feature>
<gene>
    <name evidence="3" type="ORF">NBRC116585_01840</name>
</gene>
<organism evidence="3 4">
    <name type="scientific">Thalassolituus maritimus</name>
    <dbReference type="NCBI Taxonomy" id="484498"/>
    <lineage>
        <taxon>Bacteria</taxon>
        <taxon>Pseudomonadati</taxon>
        <taxon>Pseudomonadota</taxon>
        <taxon>Gammaproteobacteria</taxon>
        <taxon>Oceanospirillales</taxon>
        <taxon>Oceanospirillaceae</taxon>
        <taxon>Thalassolituus</taxon>
    </lineage>
</organism>
<evidence type="ECO:0000256" key="1">
    <source>
        <dbReference type="SAM" id="Phobius"/>
    </source>
</evidence>
<accession>A0ABP9ZVF0</accession>
<comment type="caution">
    <text evidence="3">The sequence shown here is derived from an EMBL/GenBank/DDBJ whole genome shotgun (WGS) entry which is preliminary data.</text>
</comment>
<dbReference type="NCBIfam" id="TIGR03546">
    <property type="entry name" value="TIGR03546 family protein"/>
    <property type="match status" value="1"/>
</dbReference>
<keyword evidence="1" id="KW-1133">Transmembrane helix</keyword>
<keyword evidence="4" id="KW-1185">Reference proteome</keyword>
<sequence>MLSLVARLFKALNSDSAPGQVAFGFALAMIPGFTPFFSLLTVLVLLIACILRINLSAFILGVIAFSVVGYALDPVSANLGEWILTLPGLTETFTSLYQNEWLRISAFNNTVTMGGLVIALALLIPVTLISRILILQYRKRLLSWVNKLKIVQALKASKFWAIYTTFAE</sequence>
<name>A0ABP9ZVF0_9GAMM</name>
<protein>
    <submittedName>
        <fullName evidence="3">DUF2062 domain-containing protein</fullName>
    </submittedName>
</protein>
<keyword evidence="1" id="KW-0812">Transmembrane</keyword>
<evidence type="ECO:0000313" key="4">
    <source>
        <dbReference type="Proteomes" id="UP001481413"/>
    </source>
</evidence>
<feature type="transmembrane region" description="Helical" evidence="1">
    <location>
        <begin position="20"/>
        <end position="46"/>
    </location>
</feature>
<dbReference type="EMBL" id="BAABWH010000001">
    <property type="protein sequence ID" value="GAA6144067.1"/>
    <property type="molecule type" value="Genomic_DNA"/>
</dbReference>
<evidence type="ECO:0000259" key="2">
    <source>
        <dbReference type="Pfam" id="PF09835"/>
    </source>
</evidence>
<keyword evidence="1" id="KW-0472">Membrane</keyword>
<reference evidence="3 4" key="1">
    <citation type="submission" date="2024-04" db="EMBL/GenBank/DDBJ databases">
        <title>Draft genome sequence of Thalassolituus maritimus NBRC 116585.</title>
        <authorList>
            <person name="Miyakawa T."/>
            <person name="Kusuya Y."/>
            <person name="Miura T."/>
        </authorList>
    </citation>
    <scope>NUCLEOTIDE SEQUENCE [LARGE SCALE GENOMIC DNA]</scope>
    <source>
        <strain evidence="3 4">5NW40-0001</strain>
    </source>
</reference>
<dbReference type="InterPro" id="IPR018639">
    <property type="entry name" value="DUF2062"/>
</dbReference>
<dbReference type="InterPro" id="IPR019935">
    <property type="entry name" value="CHP03546"/>
</dbReference>
<dbReference type="Pfam" id="PF09835">
    <property type="entry name" value="DUF2062"/>
    <property type="match status" value="1"/>
</dbReference>